<dbReference type="EMBL" id="CAUYUJ010004380">
    <property type="protein sequence ID" value="CAK0809344.1"/>
    <property type="molecule type" value="Genomic_DNA"/>
</dbReference>
<accession>A0ABN9QW56</accession>
<protein>
    <recommendedName>
        <fullName evidence="2">Dynein heavy chain coiled coil stalk domain-containing protein</fullName>
    </recommendedName>
</protein>
<evidence type="ECO:0000313" key="4">
    <source>
        <dbReference type="Proteomes" id="UP001189429"/>
    </source>
</evidence>
<evidence type="ECO:0000256" key="1">
    <source>
        <dbReference type="SAM" id="Coils"/>
    </source>
</evidence>
<sequence length="154" mass="16856">VAEARLAKAEAELNDAEMELQKVLDEVAALDAELAQAQGTMTALKESAAAMQSQMERANRLLSGLSGENTRWTEDAKNFALRRKRLVGDVACVVAFVVYCGPFNSEYRDELHQGFVRETHERGVPAHAKLELASFLVDQESGGVHPVASSVRRT</sequence>
<reference evidence="3" key="1">
    <citation type="submission" date="2023-10" db="EMBL/GenBank/DDBJ databases">
        <authorList>
            <person name="Chen Y."/>
            <person name="Shah S."/>
            <person name="Dougan E. K."/>
            <person name="Thang M."/>
            <person name="Chan C."/>
        </authorList>
    </citation>
    <scope>NUCLEOTIDE SEQUENCE [LARGE SCALE GENOMIC DNA]</scope>
</reference>
<feature type="coiled-coil region" evidence="1">
    <location>
        <begin position="6"/>
        <end position="68"/>
    </location>
</feature>
<evidence type="ECO:0000259" key="2">
    <source>
        <dbReference type="Pfam" id="PF12777"/>
    </source>
</evidence>
<evidence type="ECO:0000313" key="3">
    <source>
        <dbReference type="EMBL" id="CAK0809344.1"/>
    </source>
</evidence>
<dbReference type="InterPro" id="IPR024743">
    <property type="entry name" value="Dynein_HC_stalk"/>
</dbReference>
<proteinExistence type="predicted"/>
<comment type="caution">
    <text evidence="3">The sequence shown here is derived from an EMBL/GenBank/DDBJ whole genome shotgun (WGS) entry which is preliminary data.</text>
</comment>
<organism evidence="3 4">
    <name type="scientific">Prorocentrum cordatum</name>
    <dbReference type="NCBI Taxonomy" id="2364126"/>
    <lineage>
        <taxon>Eukaryota</taxon>
        <taxon>Sar</taxon>
        <taxon>Alveolata</taxon>
        <taxon>Dinophyceae</taxon>
        <taxon>Prorocentrales</taxon>
        <taxon>Prorocentraceae</taxon>
        <taxon>Prorocentrum</taxon>
    </lineage>
</organism>
<dbReference type="Pfam" id="PF12777">
    <property type="entry name" value="MT"/>
    <property type="match status" value="1"/>
</dbReference>
<dbReference type="Proteomes" id="UP001189429">
    <property type="component" value="Unassembled WGS sequence"/>
</dbReference>
<feature type="domain" description="Dynein heavy chain coiled coil stalk" evidence="2">
    <location>
        <begin position="6"/>
        <end position="115"/>
    </location>
</feature>
<keyword evidence="1" id="KW-0175">Coiled coil</keyword>
<keyword evidence="4" id="KW-1185">Reference proteome</keyword>
<name>A0ABN9QW56_9DINO</name>
<gene>
    <name evidence="3" type="ORF">PCOR1329_LOCUS14621</name>
</gene>
<dbReference type="InterPro" id="IPR026983">
    <property type="entry name" value="DHC"/>
</dbReference>
<feature type="non-terminal residue" evidence="3">
    <location>
        <position position="1"/>
    </location>
</feature>
<dbReference type="PANTHER" id="PTHR10676">
    <property type="entry name" value="DYNEIN HEAVY CHAIN FAMILY PROTEIN"/>
    <property type="match status" value="1"/>
</dbReference>
<dbReference type="Gene3D" id="1.20.920.20">
    <property type="match status" value="1"/>
</dbReference>
<dbReference type="PANTHER" id="PTHR10676:SF365">
    <property type="entry name" value="AAA+ ATPASE DOMAIN-CONTAINING PROTEIN"/>
    <property type="match status" value="1"/>
</dbReference>